<dbReference type="AlphaFoldDB" id="A0AAW0N5J1"/>
<feature type="region of interest" description="Disordered" evidence="1">
    <location>
        <begin position="116"/>
        <end position="150"/>
    </location>
</feature>
<evidence type="ECO:0000313" key="3">
    <source>
        <dbReference type="Proteomes" id="UP001460270"/>
    </source>
</evidence>
<feature type="compositionally biased region" description="Low complexity" evidence="1">
    <location>
        <begin position="128"/>
        <end position="138"/>
    </location>
</feature>
<accession>A0AAW0N5J1</accession>
<feature type="compositionally biased region" description="Basic and acidic residues" evidence="1">
    <location>
        <begin position="116"/>
        <end position="127"/>
    </location>
</feature>
<feature type="region of interest" description="Disordered" evidence="1">
    <location>
        <begin position="1"/>
        <end position="33"/>
    </location>
</feature>
<dbReference type="Proteomes" id="UP001460270">
    <property type="component" value="Unassembled WGS sequence"/>
</dbReference>
<name>A0AAW0N5J1_9GOBI</name>
<gene>
    <name evidence="2" type="ORF">WMY93_023499</name>
</gene>
<dbReference type="EMBL" id="JBBPFD010000017">
    <property type="protein sequence ID" value="KAK7891536.1"/>
    <property type="molecule type" value="Genomic_DNA"/>
</dbReference>
<comment type="caution">
    <text evidence="2">The sequence shown here is derived from an EMBL/GenBank/DDBJ whole genome shotgun (WGS) entry which is preliminary data.</text>
</comment>
<reference evidence="3" key="1">
    <citation type="submission" date="2024-04" db="EMBL/GenBank/DDBJ databases">
        <title>Salinicola lusitanus LLJ914,a marine bacterium isolated from the Okinawa Trough.</title>
        <authorList>
            <person name="Li J."/>
        </authorList>
    </citation>
    <scope>NUCLEOTIDE SEQUENCE [LARGE SCALE GENOMIC DNA]</scope>
</reference>
<feature type="compositionally biased region" description="Polar residues" evidence="1">
    <location>
        <begin position="1"/>
        <end position="11"/>
    </location>
</feature>
<sequence length="217" mass="24740">MNKSSVSSGRNGENGAEKTSKKKVKLLPHRQTGQFRAELGDKSLDNWKYSTDVKLSLNILRAAMQGERNHRHQFHEEMISYYLSNAQERFSQEQEQKRKEAERKPTVAAEAVKKVEHESVFQRERSDSSPPESCSPVCPTTPSPLNPQPWRLNHKAGQSHALRPRRRIGARKQGPIPVSAHYSHTPPIQRHSVIHLQDVNLQSPSSTTSPTSRWWGR</sequence>
<proteinExistence type="predicted"/>
<keyword evidence="3" id="KW-1185">Reference proteome</keyword>
<organism evidence="2 3">
    <name type="scientific">Mugilogobius chulae</name>
    <name type="common">yellowstripe goby</name>
    <dbReference type="NCBI Taxonomy" id="88201"/>
    <lineage>
        <taxon>Eukaryota</taxon>
        <taxon>Metazoa</taxon>
        <taxon>Chordata</taxon>
        <taxon>Craniata</taxon>
        <taxon>Vertebrata</taxon>
        <taxon>Euteleostomi</taxon>
        <taxon>Actinopterygii</taxon>
        <taxon>Neopterygii</taxon>
        <taxon>Teleostei</taxon>
        <taxon>Neoteleostei</taxon>
        <taxon>Acanthomorphata</taxon>
        <taxon>Gobiaria</taxon>
        <taxon>Gobiiformes</taxon>
        <taxon>Gobioidei</taxon>
        <taxon>Gobiidae</taxon>
        <taxon>Gobionellinae</taxon>
        <taxon>Mugilogobius</taxon>
    </lineage>
</organism>
<protein>
    <submittedName>
        <fullName evidence="2">Uncharacterized protein</fullName>
    </submittedName>
</protein>
<evidence type="ECO:0000313" key="2">
    <source>
        <dbReference type="EMBL" id="KAK7891536.1"/>
    </source>
</evidence>
<evidence type="ECO:0000256" key="1">
    <source>
        <dbReference type="SAM" id="MobiDB-lite"/>
    </source>
</evidence>
<feature type="region of interest" description="Disordered" evidence="1">
    <location>
        <begin position="90"/>
        <end position="109"/>
    </location>
</feature>